<dbReference type="Proteomes" id="UP000190989">
    <property type="component" value="Unassembled WGS sequence"/>
</dbReference>
<feature type="domain" description="T6SS Transcription factor RovC-like DNA binding" evidence="1">
    <location>
        <begin position="20"/>
        <end position="82"/>
    </location>
</feature>
<dbReference type="InterPro" id="IPR018754">
    <property type="entry name" value="RovC-like_DNA-bd"/>
</dbReference>
<evidence type="ECO:0000259" key="1">
    <source>
        <dbReference type="Pfam" id="PF10074"/>
    </source>
</evidence>
<protein>
    <submittedName>
        <fullName evidence="2">Uncharacterized conserved protein</fullName>
    </submittedName>
</protein>
<evidence type="ECO:0000313" key="3">
    <source>
        <dbReference type="Proteomes" id="UP000190989"/>
    </source>
</evidence>
<gene>
    <name evidence="2" type="ORF">SAMN06295987_105282</name>
</gene>
<proteinExistence type="predicted"/>
<organism evidence="2 3">
    <name type="scientific">Novosphingobium mathurense</name>
    <dbReference type="NCBI Taxonomy" id="428990"/>
    <lineage>
        <taxon>Bacteria</taxon>
        <taxon>Pseudomonadati</taxon>
        <taxon>Pseudomonadota</taxon>
        <taxon>Alphaproteobacteria</taxon>
        <taxon>Sphingomonadales</taxon>
        <taxon>Sphingomonadaceae</taxon>
        <taxon>Novosphingobium</taxon>
    </lineage>
</organism>
<evidence type="ECO:0000313" key="2">
    <source>
        <dbReference type="EMBL" id="SLK05988.1"/>
    </source>
</evidence>
<reference evidence="3" key="1">
    <citation type="submission" date="2017-02" db="EMBL/GenBank/DDBJ databases">
        <authorList>
            <person name="Varghese N."/>
            <person name="Submissions S."/>
        </authorList>
    </citation>
    <scope>NUCLEOTIDE SEQUENCE [LARGE SCALE GENOMIC DNA]</scope>
    <source>
        <strain evidence="3">SM117</strain>
    </source>
</reference>
<keyword evidence="3" id="KW-1185">Reference proteome</keyword>
<dbReference type="EMBL" id="FVZE01000005">
    <property type="protein sequence ID" value="SLK05988.1"/>
    <property type="molecule type" value="Genomic_DNA"/>
</dbReference>
<dbReference type="STRING" id="428990.SAMN06295987_105282"/>
<accession>A0A1U6ID85</accession>
<sequence length="102" mass="11648">MPNIGMPEMVEIEPGVADLAPTADQLTQYDEARLCLYLRLLDAEAEGADWREVARIVLKRDPAGEPERSRLCWSTHLSRAKWIAATRYMELFGRIETKSTKQ</sequence>
<dbReference type="Pfam" id="PF10074">
    <property type="entry name" value="RovC_DNA-bd"/>
    <property type="match status" value="1"/>
</dbReference>
<name>A0A1U6ID85_9SPHN</name>
<dbReference type="AlphaFoldDB" id="A0A1U6ID85"/>